<dbReference type="Pfam" id="PF14520">
    <property type="entry name" value="HHH_5"/>
    <property type="match status" value="1"/>
</dbReference>
<feature type="compositionally biased region" description="Low complexity" evidence="1">
    <location>
        <begin position="1"/>
        <end position="16"/>
    </location>
</feature>
<dbReference type="InterPro" id="IPR010995">
    <property type="entry name" value="DNA_repair_Rad51/TF_NusA_a-hlx"/>
</dbReference>
<accession>X0YFR1</accession>
<reference evidence="2" key="1">
    <citation type="journal article" date="2014" name="Front. Microbiol.">
        <title>High frequency of phylogenetically diverse reductive dehalogenase-homologous genes in deep subseafloor sedimentary metagenomes.</title>
        <authorList>
            <person name="Kawai M."/>
            <person name="Futagami T."/>
            <person name="Toyoda A."/>
            <person name="Takaki Y."/>
            <person name="Nishi S."/>
            <person name="Hori S."/>
            <person name="Arai W."/>
            <person name="Tsubouchi T."/>
            <person name="Morono Y."/>
            <person name="Uchiyama I."/>
            <person name="Ito T."/>
            <person name="Fujiyama A."/>
            <person name="Inagaki F."/>
            <person name="Takami H."/>
        </authorList>
    </citation>
    <scope>NUCLEOTIDE SEQUENCE</scope>
    <source>
        <strain evidence="2">Expedition CK06-06</strain>
    </source>
</reference>
<protein>
    <recommendedName>
        <fullName evidence="3">DUF4332 domain-containing protein</fullName>
    </recommendedName>
</protein>
<organism evidence="2">
    <name type="scientific">marine sediment metagenome</name>
    <dbReference type="NCBI Taxonomy" id="412755"/>
    <lineage>
        <taxon>unclassified sequences</taxon>
        <taxon>metagenomes</taxon>
        <taxon>ecological metagenomes</taxon>
    </lineage>
</organism>
<dbReference type="Gene3D" id="1.10.150.20">
    <property type="entry name" value="5' to 3' exonuclease, C-terminal subdomain"/>
    <property type="match status" value="1"/>
</dbReference>
<dbReference type="AlphaFoldDB" id="X0YFR1"/>
<proteinExistence type="predicted"/>
<feature type="region of interest" description="Disordered" evidence="1">
    <location>
        <begin position="1"/>
        <end position="30"/>
    </location>
</feature>
<dbReference type="GO" id="GO:0000166">
    <property type="term" value="F:nucleotide binding"/>
    <property type="evidence" value="ECO:0007669"/>
    <property type="project" value="InterPro"/>
</dbReference>
<name>X0YFR1_9ZZZZ</name>
<evidence type="ECO:0000313" key="2">
    <source>
        <dbReference type="EMBL" id="GAG54720.1"/>
    </source>
</evidence>
<dbReference type="SUPFAM" id="SSF47794">
    <property type="entry name" value="Rad51 N-terminal domain-like"/>
    <property type="match status" value="1"/>
</dbReference>
<sequence>MKTSAKAKPAPAAKSKPATKAKPKPAPKPEEIEIPLAKLSGLGSATAKKFKELGVNSVEGLIEEDPEELAMLISGVSADRIKKWVQEGKELLNK</sequence>
<comment type="caution">
    <text evidence="2">The sequence shown here is derived from an EMBL/GenBank/DDBJ whole genome shotgun (WGS) entry which is preliminary data.</text>
</comment>
<evidence type="ECO:0000256" key="1">
    <source>
        <dbReference type="SAM" id="MobiDB-lite"/>
    </source>
</evidence>
<dbReference type="EMBL" id="BART01008514">
    <property type="protein sequence ID" value="GAG54720.1"/>
    <property type="molecule type" value="Genomic_DNA"/>
</dbReference>
<evidence type="ECO:0008006" key="3">
    <source>
        <dbReference type="Google" id="ProtNLM"/>
    </source>
</evidence>
<gene>
    <name evidence="2" type="ORF">S01H4_19133</name>
</gene>